<organism evidence="3 4">
    <name type="scientific">Micromonospora zhanjiangensis</name>
    <dbReference type="NCBI Taxonomy" id="1522057"/>
    <lineage>
        <taxon>Bacteria</taxon>
        <taxon>Bacillati</taxon>
        <taxon>Actinomycetota</taxon>
        <taxon>Actinomycetes</taxon>
        <taxon>Micromonosporales</taxon>
        <taxon>Micromonosporaceae</taxon>
        <taxon>Micromonospora</taxon>
    </lineage>
</organism>
<dbReference type="EMBL" id="JBHSBN010000007">
    <property type="protein sequence ID" value="MFC4106702.1"/>
    <property type="molecule type" value="Genomic_DNA"/>
</dbReference>
<comment type="caution">
    <text evidence="3">The sequence shown here is derived from an EMBL/GenBank/DDBJ whole genome shotgun (WGS) entry which is preliminary data.</text>
</comment>
<evidence type="ECO:0000256" key="1">
    <source>
        <dbReference type="SAM" id="MobiDB-lite"/>
    </source>
</evidence>
<accession>A0ABV8KL58</accession>
<name>A0ABV8KL58_9ACTN</name>
<dbReference type="RefSeq" id="WP_377544909.1">
    <property type="nucleotide sequence ID" value="NZ_JBHSBN010000007.1"/>
</dbReference>
<feature type="compositionally biased region" description="Basic and acidic residues" evidence="1">
    <location>
        <begin position="237"/>
        <end position="248"/>
    </location>
</feature>
<gene>
    <name evidence="3" type="ORF">ACFOX0_12280</name>
</gene>
<keyword evidence="2" id="KW-0812">Transmembrane</keyword>
<dbReference type="Proteomes" id="UP001595868">
    <property type="component" value="Unassembled WGS sequence"/>
</dbReference>
<sequence>MSQPHPPHDPGRPLPPPPYRPVDSTQHLPAVPPSGQPAPPVLPPPAVPPLPRGRPQSSAATGATGHARVPAPGQPPAEQAFLPGGLAGASPSVDPPAGEQSRTKRAALITVAAVVGMCLIGGLAVLVLRPGPSGPAPAGWLNPSTPEASDGPLTSAGTTDPGTPSPSASPSPTPPPKATGESTPAARPTTKRPTTPSAPRSPTQPSIQQGVRPNAPCSPEGAFGVTGDGRPAICRKSNSDGKLRWRAF</sequence>
<keyword evidence="2" id="KW-0472">Membrane</keyword>
<dbReference type="PRINTS" id="PR01217">
    <property type="entry name" value="PRICHEXTENSN"/>
</dbReference>
<feature type="compositionally biased region" description="Pro residues" evidence="1">
    <location>
        <begin position="163"/>
        <end position="177"/>
    </location>
</feature>
<feature type="compositionally biased region" description="Pro residues" evidence="1">
    <location>
        <begin position="30"/>
        <end position="52"/>
    </location>
</feature>
<evidence type="ECO:0000256" key="2">
    <source>
        <dbReference type="SAM" id="Phobius"/>
    </source>
</evidence>
<feature type="region of interest" description="Disordered" evidence="1">
    <location>
        <begin position="132"/>
        <end position="248"/>
    </location>
</feature>
<feature type="region of interest" description="Disordered" evidence="1">
    <location>
        <begin position="1"/>
        <end position="103"/>
    </location>
</feature>
<feature type="compositionally biased region" description="Basic and acidic residues" evidence="1">
    <location>
        <begin position="1"/>
        <end position="11"/>
    </location>
</feature>
<keyword evidence="4" id="KW-1185">Reference proteome</keyword>
<reference evidence="4" key="1">
    <citation type="journal article" date="2019" name="Int. J. Syst. Evol. Microbiol.">
        <title>The Global Catalogue of Microorganisms (GCM) 10K type strain sequencing project: providing services to taxonomists for standard genome sequencing and annotation.</title>
        <authorList>
            <consortium name="The Broad Institute Genomics Platform"/>
            <consortium name="The Broad Institute Genome Sequencing Center for Infectious Disease"/>
            <person name="Wu L."/>
            <person name="Ma J."/>
        </authorList>
    </citation>
    <scope>NUCLEOTIDE SEQUENCE [LARGE SCALE GENOMIC DNA]</scope>
    <source>
        <strain evidence="4">2902at01</strain>
    </source>
</reference>
<proteinExistence type="predicted"/>
<keyword evidence="2" id="KW-1133">Transmembrane helix</keyword>
<evidence type="ECO:0000313" key="4">
    <source>
        <dbReference type="Proteomes" id="UP001595868"/>
    </source>
</evidence>
<feature type="transmembrane region" description="Helical" evidence="2">
    <location>
        <begin position="106"/>
        <end position="128"/>
    </location>
</feature>
<protein>
    <submittedName>
        <fullName evidence="3">Uncharacterized protein</fullName>
    </submittedName>
</protein>
<feature type="compositionally biased region" description="Low complexity" evidence="1">
    <location>
        <begin position="178"/>
        <end position="203"/>
    </location>
</feature>
<evidence type="ECO:0000313" key="3">
    <source>
        <dbReference type="EMBL" id="MFC4106702.1"/>
    </source>
</evidence>